<feature type="region of interest" description="Disordered" evidence="1">
    <location>
        <begin position="1"/>
        <end position="25"/>
    </location>
</feature>
<comment type="caution">
    <text evidence="2">The sequence shown here is derived from an EMBL/GenBank/DDBJ whole genome shotgun (WGS) entry which is preliminary data.</text>
</comment>
<keyword evidence="3" id="KW-1185">Reference proteome</keyword>
<feature type="region of interest" description="Disordered" evidence="1">
    <location>
        <begin position="116"/>
        <end position="140"/>
    </location>
</feature>
<organism evidence="2 3">
    <name type="scientific">Stylosanthes scabra</name>
    <dbReference type="NCBI Taxonomy" id="79078"/>
    <lineage>
        <taxon>Eukaryota</taxon>
        <taxon>Viridiplantae</taxon>
        <taxon>Streptophyta</taxon>
        <taxon>Embryophyta</taxon>
        <taxon>Tracheophyta</taxon>
        <taxon>Spermatophyta</taxon>
        <taxon>Magnoliopsida</taxon>
        <taxon>eudicotyledons</taxon>
        <taxon>Gunneridae</taxon>
        <taxon>Pentapetalae</taxon>
        <taxon>rosids</taxon>
        <taxon>fabids</taxon>
        <taxon>Fabales</taxon>
        <taxon>Fabaceae</taxon>
        <taxon>Papilionoideae</taxon>
        <taxon>50 kb inversion clade</taxon>
        <taxon>dalbergioids sensu lato</taxon>
        <taxon>Dalbergieae</taxon>
        <taxon>Pterocarpus clade</taxon>
        <taxon>Stylosanthes</taxon>
    </lineage>
</organism>
<dbReference type="EMBL" id="JASCZI010121411">
    <property type="protein sequence ID" value="MED6161622.1"/>
    <property type="molecule type" value="Genomic_DNA"/>
</dbReference>
<sequence length="166" mass="18575">MARRKSRVSIELGVQGSESTPSSKFHKLPRIESSRLVHEPIHFHSDSKFNVQNALRIDSSSSESIPTRIIWFFKGLKGVRGPELGLRQQRTIGSSKCLWGFCFHVGQRLTSRLTDRKRSGPADWSSGKYERWSSSASSGSVGIGYDNRSGELTVACRNRHSSYAFA</sequence>
<accession>A0ABU6ULQ1</accession>
<name>A0ABU6ULQ1_9FABA</name>
<dbReference type="Proteomes" id="UP001341840">
    <property type="component" value="Unassembled WGS sequence"/>
</dbReference>
<evidence type="ECO:0000313" key="2">
    <source>
        <dbReference type="EMBL" id="MED6161622.1"/>
    </source>
</evidence>
<gene>
    <name evidence="2" type="ORF">PIB30_062544</name>
</gene>
<evidence type="ECO:0000313" key="3">
    <source>
        <dbReference type="Proteomes" id="UP001341840"/>
    </source>
</evidence>
<protein>
    <submittedName>
        <fullName evidence="2">Uncharacterized protein</fullName>
    </submittedName>
</protein>
<proteinExistence type="predicted"/>
<evidence type="ECO:0000256" key="1">
    <source>
        <dbReference type="SAM" id="MobiDB-lite"/>
    </source>
</evidence>
<reference evidence="2 3" key="1">
    <citation type="journal article" date="2023" name="Plants (Basel)">
        <title>Bridging the Gap: Combining Genomics and Transcriptomics Approaches to Understand Stylosanthes scabra, an Orphan Legume from the Brazilian Caatinga.</title>
        <authorList>
            <person name="Ferreira-Neto J.R.C."/>
            <person name="da Silva M.D."/>
            <person name="Binneck E."/>
            <person name="de Melo N.F."/>
            <person name="da Silva R.H."/>
            <person name="de Melo A.L.T.M."/>
            <person name="Pandolfi V."/>
            <person name="Bustamante F.O."/>
            <person name="Brasileiro-Vidal A.C."/>
            <person name="Benko-Iseppon A.M."/>
        </authorList>
    </citation>
    <scope>NUCLEOTIDE SEQUENCE [LARGE SCALE GENOMIC DNA]</scope>
    <source>
        <tissue evidence="2">Leaves</tissue>
    </source>
</reference>